<dbReference type="AlphaFoldDB" id="A0A9K3IV77"/>
<protein>
    <submittedName>
        <fullName evidence="2">Uncharacterized protein</fullName>
    </submittedName>
</protein>
<sequence length="74" mass="8366">MKQDFSIKQDSSMAVNKASLTPSIIPPTPDPKTSTKRRTPGLRQTIKQQRSQQKGKRIMGKVPFLPRHPCQFSC</sequence>
<feature type="compositionally biased region" description="Polar residues" evidence="1">
    <location>
        <begin position="8"/>
        <end position="22"/>
    </location>
</feature>
<evidence type="ECO:0000256" key="1">
    <source>
        <dbReference type="SAM" id="MobiDB-lite"/>
    </source>
</evidence>
<comment type="caution">
    <text evidence="2">The sequence shown here is derived from an EMBL/GenBank/DDBJ whole genome shotgun (WGS) entry which is preliminary data.</text>
</comment>
<keyword evidence="3" id="KW-1185">Reference proteome</keyword>
<dbReference type="Proteomes" id="UP000215914">
    <property type="component" value="Unassembled WGS sequence"/>
</dbReference>
<evidence type="ECO:0000313" key="3">
    <source>
        <dbReference type="Proteomes" id="UP000215914"/>
    </source>
</evidence>
<name>A0A9K3IV77_HELAN</name>
<evidence type="ECO:0000313" key="2">
    <source>
        <dbReference type="EMBL" id="KAF5802690.1"/>
    </source>
</evidence>
<dbReference type="EMBL" id="MNCJ02000321">
    <property type="protein sequence ID" value="KAF5802690.1"/>
    <property type="molecule type" value="Genomic_DNA"/>
</dbReference>
<gene>
    <name evidence="2" type="ORF">HanXRQr2_Chr06g0262461</name>
</gene>
<reference evidence="2" key="2">
    <citation type="submission" date="2020-06" db="EMBL/GenBank/DDBJ databases">
        <title>Helianthus annuus Genome sequencing and assembly Release 2.</title>
        <authorList>
            <person name="Gouzy J."/>
            <person name="Langlade N."/>
            <person name="Munos S."/>
        </authorList>
    </citation>
    <scope>NUCLEOTIDE SEQUENCE</scope>
    <source>
        <tissue evidence="2">Leaves</tissue>
    </source>
</reference>
<feature type="region of interest" description="Disordered" evidence="1">
    <location>
        <begin position="1"/>
        <end position="57"/>
    </location>
</feature>
<dbReference type="Gramene" id="mRNA:HanXRQr2_Chr06g0262461">
    <property type="protein sequence ID" value="mRNA:HanXRQr2_Chr06g0262461"/>
    <property type="gene ID" value="HanXRQr2_Chr06g0262461"/>
</dbReference>
<accession>A0A9K3IV77</accession>
<reference evidence="2" key="1">
    <citation type="journal article" date="2017" name="Nature">
        <title>The sunflower genome provides insights into oil metabolism, flowering and Asterid evolution.</title>
        <authorList>
            <person name="Badouin H."/>
            <person name="Gouzy J."/>
            <person name="Grassa C.J."/>
            <person name="Murat F."/>
            <person name="Staton S.E."/>
            <person name="Cottret L."/>
            <person name="Lelandais-Briere C."/>
            <person name="Owens G.L."/>
            <person name="Carrere S."/>
            <person name="Mayjonade B."/>
            <person name="Legrand L."/>
            <person name="Gill N."/>
            <person name="Kane N.C."/>
            <person name="Bowers J.E."/>
            <person name="Hubner S."/>
            <person name="Bellec A."/>
            <person name="Berard A."/>
            <person name="Berges H."/>
            <person name="Blanchet N."/>
            <person name="Boniface M.C."/>
            <person name="Brunel D."/>
            <person name="Catrice O."/>
            <person name="Chaidir N."/>
            <person name="Claudel C."/>
            <person name="Donnadieu C."/>
            <person name="Faraut T."/>
            <person name="Fievet G."/>
            <person name="Helmstetter N."/>
            <person name="King M."/>
            <person name="Knapp S.J."/>
            <person name="Lai Z."/>
            <person name="Le Paslier M.C."/>
            <person name="Lippi Y."/>
            <person name="Lorenzon L."/>
            <person name="Mandel J.R."/>
            <person name="Marage G."/>
            <person name="Marchand G."/>
            <person name="Marquand E."/>
            <person name="Bret-Mestries E."/>
            <person name="Morien E."/>
            <person name="Nambeesan S."/>
            <person name="Nguyen T."/>
            <person name="Pegot-Espagnet P."/>
            <person name="Pouilly N."/>
            <person name="Raftis F."/>
            <person name="Sallet E."/>
            <person name="Schiex T."/>
            <person name="Thomas J."/>
            <person name="Vandecasteele C."/>
            <person name="Vares D."/>
            <person name="Vear F."/>
            <person name="Vautrin S."/>
            <person name="Crespi M."/>
            <person name="Mangin B."/>
            <person name="Burke J.M."/>
            <person name="Salse J."/>
            <person name="Munos S."/>
            <person name="Vincourt P."/>
            <person name="Rieseberg L.H."/>
            <person name="Langlade N.B."/>
        </authorList>
    </citation>
    <scope>NUCLEOTIDE SEQUENCE</scope>
    <source>
        <tissue evidence="2">Leaves</tissue>
    </source>
</reference>
<proteinExistence type="predicted"/>
<organism evidence="2 3">
    <name type="scientific">Helianthus annuus</name>
    <name type="common">Common sunflower</name>
    <dbReference type="NCBI Taxonomy" id="4232"/>
    <lineage>
        <taxon>Eukaryota</taxon>
        <taxon>Viridiplantae</taxon>
        <taxon>Streptophyta</taxon>
        <taxon>Embryophyta</taxon>
        <taxon>Tracheophyta</taxon>
        <taxon>Spermatophyta</taxon>
        <taxon>Magnoliopsida</taxon>
        <taxon>eudicotyledons</taxon>
        <taxon>Gunneridae</taxon>
        <taxon>Pentapetalae</taxon>
        <taxon>asterids</taxon>
        <taxon>campanulids</taxon>
        <taxon>Asterales</taxon>
        <taxon>Asteraceae</taxon>
        <taxon>Asteroideae</taxon>
        <taxon>Heliantheae alliance</taxon>
        <taxon>Heliantheae</taxon>
        <taxon>Helianthus</taxon>
    </lineage>
</organism>